<dbReference type="InterPro" id="IPR051848">
    <property type="entry name" value="PGIP"/>
</dbReference>
<comment type="caution">
    <text evidence="2">The sequence shown here is derived from an EMBL/GenBank/DDBJ whole genome shotgun (WGS) entry which is preliminary data.</text>
</comment>
<dbReference type="PANTHER" id="PTHR48059:SF4">
    <property type="entry name" value="POLYGALACTURONASE INHIBITOR 1-RELATED"/>
    <property type="match status" value="1"/>
</dbReference>
<dbReference type="InterPro" id="IPR032675">
    <property type="entry name" value="LRR_dom_sf"/>
</dbReference>
<organism evidence="2 3">
    <name type="scientific">Dipteronia sinensis</name>
    <dbReference type="NCBI Taxonomy" id="43782"/>
    <lineage>
        <taxon>Eukaryota</taxon>
        <taxon>Viridiplantae</taxon>
        <taxon>Streptophyta</taxon>
        <taxon>Embryophyta</taxon>
        <taxon>Tracheophyta</taxon>
        <taxon>Spermatophyta</taxon>
        <taxon>Magnoliopsida</taxon>
        <taxon>eudicotyledons</taxon>
        <taxon>Gunneridae</taxon>
        <taxon>Pentapetalae</taxon>
        <taxon>rosids</taxon>
        <taxon>malvids</taxon>
        <taxon>Sapindales</taxon>
        <taxon>Sapindaceae</taxon>
        <taxon>Hippocastanoideae</taxon>
        <taxon>Acereae</taxon>
        <taxon>Dipteronia</taxon>
    </lineage>
</organism>
<dbReference type="EMBL" id="JANJYJ010000007">
    <property type="protein sequence ID" value="KAK3199460.1"/>
    <property type="molecule type" value="Genomic_DNA"/>
</dbReference>
<comment type="subcellular location">
    <subcellularLocation>
        <location evidence="1">Cell envelope</location>
    </subcellularLocation>
</comment>
<evidence type="ECO:0000313" key="2">
    <source>
        <dbReference type="EMBL" id="KAK3199460.1"/>
    </source>
</evidence>
<dbReference type="SUPFAM" id="SSF52058">
    <property type="entry name" value="L domain-like"/>
    <property type="match status" value="1"/>
</dbReference>
<dbReference type="Gene3D" id="3.80.10.10">
    <property type="entry name" value="Ribonuclease Inhibitor"/>
    <property type="match status" value="1"/>
</dbReference>
<name>A0AAE0A2T0_9ROSI</name>
<gene>
    <name evidence="2" type="ORF">Dsin_022875</name>
</gene>
<dbReference type="PANTHER" id="PTHR48059">
    <property type="entry name" value="POLYGALACTURONASE INHIBITOR 1"/>
    <property type="match status" value="1"/>
</dbReference>
<keyword evidence="3" id="KW-1185">Reference proteome</keyword>
<feature type="non-terminal residue" evidence="2">
    <location>
        <position position="89"/>
    </location>
</feature>
<dbReference type="Proteomes" id="UP001281410">
    <property type="component" value="Unassembled WGS sequence"/>
</dbReference>
<evidence type="ECO:0000313" key="3">
    <source>
        <dbReference type="Proteomes" id="UP001281410"/>
    </source>
</evidence>
<sequence length="89" mass="10325">MDFNDIDLCRNNLKVDVSFLFDYTKTTYKIDISRTLLEFNLLKAVFPKSLTSLDLNHNKIFKSILKETNSLSLQLFNVSYNRLCGKSPV</sequence>
<proteinExistence type="predicted"/>
<evidence type="ECO:0000256" key="1">
    <source>
        <dbReference type="ARBA" id="ARBA00004196"/>
    </source>
</evidence>
<reference evidence="2" key="1">
    <citation type="journal article" date="2023" name="Plant J.">
        <title>Genome sequences and population genomics provide insights into the demographic history, inbreeding, and mutation load of two 'living fossil' tree species of Dipteronia.</title>
        <authorList>
            <person name="Feng Y."/>
            <person name="Comes H.P."/>
            <person name="Chen J."/>
            <person name="Zhu S."/>
            <person name="Lu R."/>
            <person name="Zhang X."/>
            <person name="Li P."/>
            <person name="Qiu J."/>
            <person name="Olsen K.M."/>
            <person name="Qiu Y."/>
        </authorList>
    </citation>
    <scope>NUCLEOTIDE SEQUENCE</scope>
    <source>
        <strain evidence="2">NBL</strain>
    </source>
</reference>
<dbReference type="AlphaFoldDB" id="A0AAE0A2T0"/>
<protein>
    <submittedName>
        <fullName evidence="2">Uncharacterized protein</fullName>
    </submittedName>
</protein>
<accession>A0AAE0A2T0</accession>